<dbReference type="RefSeq" id="WP_172146997.1">
    <property type="nucleotide sequence ID" value="NZ_JAAIIJ010000028.1"/>
</dbReference>
<evidence type="ECO:0000256" key="1">
    <source>
        <dbReference type="SAM" id="MobiDB-lite"/>
    </source>
</evidence>
<keyword evidence="3" id="KW-1185">Reference proteome</keyword>
<dbReference type="Pfam" id="PF25673">
    <property type="entry name" value="Terminase_7"/>
    <property type="match status" value="1"/>
</dbReference>
<protein>
    <recommendedName>
        <fullName evidence="4">Terminase</fullName>
    </recommendedName>
</protein>
<evidence type="ECO:0000313" key="3">
    <source>
        <dbReference type="Proteomes" id="UP000553756"/>
    </source>
</evidence>
<sequence length="143" mass="15812">MAGNSRGAQKRGNDVPVLRKPGEPLGPELPENLLKHDWLPWVRQQYELFRSSPQAALLRTDVMWTFAVVAFAELNEMFVTGRFGSMGPEVRQMFAQVGWSPLSLRALKIDVPEPDDLAAGDDGAAGNVVVDFEAFRKRMEAAG</sequence>
<evidence type="ECO:0000313" key="2">
    <source>
        <dbReference type="EMBL" id="NMN02774.1"/>
    </source>
</evidence>
<accession>A0ABX1T1Q0</accession>
<evidence type="ECO:0008006" key="4">
    <source>
        <dbReference type="Google" id="ProtNLM"/>
    </source>
</evidence>
<reference evidence="2 3" key="1">
    <citation type="submission" date="2020-02" db="EMBL/GenBank/DDBJ databases">
        <title>Characterization of phylogenetic diversity of novel bifidobacterial species isolated in Czech ZOOs.</title>
        <authorList>
            <person name="Lugli G.A."/>
            <person name="Vera N.B."/>
            <person name="Ventura M."/>
        </authorList>
    </citation>
    <scope>NUCLEOTIDE SEQUENCE [LARGE SCALE GENOMIC DNA]</scope>
    <source>
        <strain evidence="2 3">DSM 109963</strain>
    </source>
</reference>
<proteinExistence type="predicted"/>
<gene>
    <name evidence="2" type="ORF">G1C94_1396</name>
</gene>
<organism evidence="2 3">
    <name type="scientific">Bifidobacterium panos</name>
    <dbReference type="NCBI Taxonomy" id="2675321"/>
    <lineage>
        <taxon>Bacteria</taxon>
        <taxon>Bacillati</taxon>
        <taxon>Actinomycetota</taxon>
        <taxon>Actinomycetes</taxon>
        <taxon>Bifidobacteriales</taxon>
        <taxon>Bifidobacteriaceae</taxon>
        <taxon>Bifidobacterium</taxon>
    </lineage>
</organism>
<comment type="caution">
    <text evidence="2">The sequence shown here is derived from an EMBL/GenBank/DDBJ whole genome shotgun (WGS) entry which is preliminary data.</text>
</comment>
<dbReference type="Proteomes" id="UP000553756">
    <property type="component" value="Unassembled WGS sequence"/>
</dbReference>
<dbReference type="InterPro" id="IPR057972">
    <property type="entry name" value="Terminase_7"/>
</dbReference>
<feature type="region of interest" description="Disordered" evidence="1">
    <location>
        <begin position="1"/>
        <end position="26"/>
    </location>
</feature>
<name>A0ABX1T1Q0_9BIFI</name>
<dbReference type="EMBL" id="JAAIIJ010000028">
    <property type="protein sequence ID" value="NMN02774.1"/>
    <property type="molecule type" value="Genomic_DNA"/>
</dbReference>